<dbReference type="Proteomes" id="UP000198398">
    <property type="component" value="Chromosome"/>
</dbReference>
<protein>
    <recommendedName>
        <fullName evidence="4">Fibronectin type-III domain-containing protein</fullName>
    </recommendedName>
</protein>
<sequence>MSAWSRALRTRVAMVCIAALMLTAAFASGTDSEAMWTDGKAGSGTFTALQLGGVQNFVCTAGVWSAATVNWARPTGTPGGVVSYQVTVRRAGKTETTTQAATTFTYRRPALNFDDVTLTVQPVIEQWTGPTRTMILEAAPLVGMRCP</sequence>
<dbReference type="RefSeq" id="WP_089064767.1">
    <property type="nucleotide sequence ID" value="NZ_CP022316.1"/>
</dbReference>
<dbReference type="AlphaFoldDB" id="A0A220UC82"/>
<dbReference type="EMBL" id="CP022316">
    <property type="protein sequence ID" value="ASK65526.1"/>
    <property type="molecule type" value="Genomic_DNA"/>
</dbReference>
<keyword evidence="1" id="KW-0732">Signal</keyword>
<organism evidence="2 3">
    <name type="scientific">Brachybacterium avium</name>
    <dbReference type="NCBI Taxonomy" id="2017485"/>
    <lineage>
        <taxon>Bacteria</taxon>
        <taxon>Bacillati</taxon>
        <taxon>Actinomycetota</taxon>
        <taxon>Actinomycetes</taxon>
        <taxon>Micrococcales</taxon>
        <taxon>Dermabacteraceae</taxon>
        <taxon>Brachybacterium</taxon>
    </lineage>
</organism>
<accession>A0A220UC82</accession>
<proteinExistence type="predicted"/>
<feature type="signal peptide" evidence="1">
    <location>
        <begin position="1"/>
        <end position="27"/>
    </location>
</feature>
<gene>
    <name evidence="2" type="ORF">CFK39_06410</name>
</gene>
<evidence type="ECO:0008006" key="4">
    <source>
        <dbReference type="Google" id="ProtNLM"/>
    </source>
</evidence>
<reference evidence="3" key="1">
    <citation type="submission" date="2017-07" db="EMBL/GenBank/DDBJ databases">
        <title>Brachybacterium sp. VR2415.</title>
        <authorList>
            <person name="Tak E.J."/>
            <person name="Bae J.-W."/>
        </authorList>
    </citation>
    <scope>NUCLEOTIDE SEQUENCE [LARGE SCALE GENOMIC DNA]</scope>
    <source>
        <strain evidence="3">VR2415</strain>
    </source>
</reference>
<dbReference type="OrthoDB" id="9873072at2"/>
<evidence type="ECO:0000313" key="2">
    <source>
        <dbReference type="EMBL" id="ASK65526.1"/>
    </source>
</evidence>
<keyword evidence="3" id="KW-1185">Reference proteome</keyword>
<name>A0A220UC82_9MICO</name>
<evidence type="ECO:0000313" key="3">
    <source>
        <dbReference type="Proteomes" id="UP000198398"/>
    </source>
</evidence>
<evidence type="ECO:0000256" key="1">
    <source>
        <dbReference type="SAM" id="SignalP"/>
    </source>
</evidence>
<feature type="chain" id="PRO_5013188643" description="Fibronectin type-III domain-containing protein" evidence="1">
    <location>
        <begin position="28"/>
        <end position="147"/>
    </location>
</feature>
<dbReference type="KEGG" id="brv:CFK39_06410"/>